<reference evidence="1" key="1">
    <citation type="submission" date="2022-08" db="EMBL/GenBank/DDBJ databases">
        <title>Draft genome sequencing of Roseisolibacter agri AW1220.</title>
        <authorList>
            <person name="Tobiishi Y."/>
            <person name="Tonouchi A."/>
        </authorList>
    </citation>
    <scope>NUCLEOTIDE SEQUENCE</scope>
    <source>
        <strain evidence="1">AW1220</strain>
    </source>
</reference>
<dbReference type="AlphaFoldDB" id="A0AA37Q6L1"/>
<comment type="caution">
    <text evidence="1">The sequence shown here is derived from an EMBL/GenBank/DDBJ whole genome shotgun (WGS) entry which is preliminary data.</text>
</comment>
<accession>A0AA37Q6L1</accession>
<organism evidence="1 2">
    <name type="scientific">Roseisolibacter agri</name>
    <dbReference type="NCBI Taxonomy" id="2014610"/>
    <lineage>
        <taxon>Bacteria</taxon>
        <taxon>Pseudomonadati</taxon>
        <taxon>Gemmatimonadota</taxon>
        <taxon>Gemmatimonadia</taxon>
        <taxon>Gemmatimonadales</taxon>
        <taxon>Gemmatimonadaceae</taxon>
        <taxon>Roseisolibacter</taxon>
    </lineage>
</organism>
<name>A0AA37Q6L1_9BACT</name>
<keyword evidence="2" id="KW-1185">Reference proteome</keyword>
<gene>
    <name evidence="1" type="ORF">rosag_40120</name>
</gene>
<protein>
    <submittedName>
        <fullName evidence="1">Uncharacterized protein</fullName>
    </submittedName>
</protein>
<evidence type="ECO:0000313" key="1">
    <source>
        <dbReference type="EMBL" id="GLC27499.1"/>
    </source>
</evidence>
<sequence length="175" mass="19327">MLFRGRQPAPSVWRRFRSGADDFTFTRQGDHYEARVAANAERAVDLLHALAEHLPPAVDVALEDVRDGRVWKGVDVGLPDVREAIARLKVPLAVYGGVELAVYTSEDQLTLTPDLELYVFARTDRWLYILQGKGLVETVTPAPEAWRLRPDELGPAPELTDALGATAERLGLGAQ</sequence>
<dbReference type="Proteomes" id="UP001161325">
    <property type="component" value="Unassembled WGS sequence"/>
</dbReference>
<proteinExistence type="predicted"/>
<evidence type="ECO:0000313" key="2">
    <source>
        <dbReference type="Proteomes" id="UP001161325"/>
    </source>
</evidence>
<dbReference type="EMBL" id="BRXS01000006">
    <property type="protein sequence ID" value="GLC27499.1"/>
    <property type="molecule type" value="Genomic_DNA"/>
</dbReference>
<dbReference type="RefSeq" id="WP_284351937.1">
    <property type="nucleotide sequence ID" value="NZ_BRXS01000006.1"/>
</dbReference>